<keyword evidence="5 9" id="KW-0809">Transit peptide</keyword>
<dbReference type="InterPro" id="IPR038532">
    <property type="entry name" value="NDUFS4-like_sf"/>
</dbReference>
<dbReference type="InterPro" id="IPR006885">
    <property type="entry name" value="NADH_UbQ_FeS_4_mit-like"/>
</dbReference>
<evidence type="ECO:0000313" key="10">
    <source>
        <dbReference type="EMBL" id="KAL2919091.1"/>
    </source>
</evidence>
<accession>A0ABR4NHW2</accession>
<keyword evidence="6 9" id="KW-0249">Electron transport</keyword>
<evidence type="ECO:0000256" key="6">
    <source>
        <dbReference type="ARBA" id="ARBA00022982"/>
    </source>
</evidence>
<evidence type="ECO:0000256" key="2">
    <source>
        <dbReference type="ARBA" id="ARBA00022448"/>
    </source>
</evidence>
<evidence type="ECO:0000256" key="5">
    <source>
        <dbReference type="ARBA" id="ARBA00022946"/>
    </source>
</evidence>
<organism evidence="10 11">
    <name type="scientific">Polyrhizophydium stewartii</name>
    <dbReference type="NCBI Taxonomy" id="2732419"/>
    <lineage>
        <taxon>Eukaryota</taxon>
        <taxon>Fungi</taxon>
        <taxon>Fungi incertae sedis</taxon>
        <taxon>Chytridiomycota</taxon>
        <taxon>Chytridiomycota incertae sedis</taxon>
        <taxon>Chytridiomycetes</taxon>
        <taxon>Rhizophydiales</taxon>
        <taxon>Rhizophydiales incertae sedis</taxon>
        <taxon>Polyrhizophydium</taxon>
    </lineage>
</organism>
<comment type="subcellular location">
    <subcellularLocation>
        <location evidence="9">Mitochondrion inner membrane</location>
        <topology evidence="9">Peripheral membrane protein</topology>
        <orientation evidence="9">Matrix side</orientation>
    </subcellularLocation>
</comment>
<evidence type="ECO:0000256" key="8">
    <source>
        <dbReference type="ARBA" id="ARBA00023136"/>
    </source>
</evidence>
<evidence type="ECO:0000256" key="9">
    <source>
        <dbReference type="RuleBase" id="RU367010"/>
    </source>
</evidence>
<protein>
    <recommendedName>
        <fullName evidence="9">NADH dehydrogenase [ubiquinone] iron-sulfur protein 4, mitochondrial</fullName>
    </recommendedName>
</protein>
<keyword evidence="8 9" id="KW-0472">Membrane</keyword>
<dbReference type="PANTHER" id="PTHR12219:SF8">
    <property type="entry name" value="NADH DEHYDROGENASE [UBIQUINONE] IRON-SULFUR PROTEIN 4, MITOCHONDRIAL"/>
    <property type="match status" value="1"/>
</dbReference>
<sequence length="167" mass="18339">MFAARSLAAARAAAAAAPASGARTAVRALSSDAAAAKPTAVVSTAYRDIVEADIVSGVPPEVSRRTVRIYQPSKPATQSGTAGTHHWRLDFDSKDRWENPLMGWSSSADPVQALRIKFDTKEQAIAFAERQGYDFWVEEPKVAHKRVKSYSENFKYVPGKLRLFRTK</sequence>
<proteinExistence type="inferred from homology"/>
<evidence type="ECO:0000256" key="7">
    <source>
        <dbReference type="ARBA" id="ARBA00023128"/>
    </source>
</evidence>
<dbReference type="PANTHER" id="PTHR12219">
    <property type="entry name" value="NADH-UBIQUINONE OXIDOREDUCTASE"/>
    <property type="match status" value="1"/>
</dbReference>
<evidence type="ECO:0000256" key="4">
    <source>
        <dbReference type="ARBA" id="ARBA00022792"/>
    </source>
</evidence>
<comment type="function">
    <text evidence="9">Accessory subunit of the mitochondrial membrane respiratory chain NADH dehydrogenase (Complex I), that is believed not to be involved in catalysis. Complex I functions in the transfer of electrons from NADH to the respiratory chain. The immediate electron acceptor for the enzyme is believed to be ubiquinone.</text>
</comment>
<gene>
    <name evidence="10" type="primary">NdufS4</name>
    <name evidence="10" type="ORF">HK105_201361</name>
</gene>
<keyword evidence="4 9" id="KW-0999">Mitochondrion inner membrane</keyword>
<name>A0ABR4NHW2_9FUNG</name>
<reference evidence="10 11" key="1">
    <citation type="submission" date="2023-09" db="EMBL/GenBank/DDBJ databases">
        <title>Pangenome analysis of Batrachochytrium dendrobatidis and related Chytrids.</title>
        <authorList>
            <person name="Yacoub M.N."/>
            <person name="Stajich J.E."/>
            <person name="James T.Y."/>
        </authorList>
    </citation>
    <scope>NUCLEOTIDE SEQUENCE [LARGE SCALE GENOMIC DNA]</scope>
    <source>
        <strain evidence="10 11">JEL0888</strain>
    </source>
</reference>
<dbReference type="Gene3D" id="3.30.160.190">
    <property type="entry name" value="atu1810 like domain"/>
    <property type="match status" value="1"/>
</dbReference>
<evidence type="ECO:0000256" key="1">
    <source>
        <dbReference type="ARBA" id="ARBA00005882"/>
    </source>
</evidence>
<evidence type="ECO:0000256" key="3">
    <source>
        <dbReference type="ARBA" id="ARBA00022660"/>
    </source>
</evidence>
<dbReference type="Pfam" id="PF04800">
    <property type="entry name" value="NDUS4"/>
    <property type="match status" value="1"/>
</dbReference>
<dbReference type="EMBL" id="JADGIZ020000004">
    <property type="protein sequence ID" value="KAL2919091.1"/>
    <property type="molecule type" value="Genomic_DNA"/>
</dbReference>
<comment type="caution">
    <text evidence="10">The sequence shown here is derived from an EMBL/GenBank/DDBJ whole genome shotgun (WGS) entry which is preliminary data.</text>
</comment>
<dbReference type="Proteomes" id="UP001527925">
    <property type="component" value="Unassembled WGS sequence"/>
</dbReference>
<comment type="similarity">
    <text evidence="1 9">Belongs to the complex I NDUFS4 subunit family.</text>
</comment>
<keyword evidence="2 9" id="KW-0813">Transport</keyword>
<evidence type="ECO:0000313" key="11">
    <source>
        <dbReference type="Proteomes" id="UP001527925"/>
    </source>
</evidence>
<keyword evidence="11" id="KW-1185">Reference proteome</keyword>
<keyword evidence="7 9" id="KW-0496">Mitochondrion</keyword>
<keyword evidence="3 9" id="KW-0679">Respiratory chain</keyword>